<evidence type="ECO:0000313" key="1">
    <source>
        <dbReference type="EMBL" id="TDZ14645.1"/>
    </source>
</evidence>
<sequence>MSKGTEVKYTDTLYHRYANRKILIAKLVEFGFPEKEQVIEESDQDGFLLKLSRNLESAERESIFKAFEKARAKKGNGKKEKEPF</sequence>
<accession>A0A484FAV2</accession>
<reference evidence="2" key="1">
    <citation type="journal article" date="2013" name="New Phytol.">
        <title>Comparative genomic and transcriptomic analyses reveal the hemibiotrophic stage shift of Colletotrichum fungi.</title>
        <authorList>
            <person name="Gan P."/>
            <person name="Ikeda K."/>
            <person name="Irieda H."/>
            <person name="Narusaka M."/>
            <person name="O'Connell R.J."/>
            <person name="Narusaka Y."/>
            <person name="Takano Y."/>
            <person name="Kubo Y."/>
            <person name="Shirasu K."/>
        </authorList>
    </citation>
    <scope>NUCLEOTIDE SEQUENCE [LARGE SCALE GENOMIC DNA]</scope>
    <source>
        <strain evidence="2">104-T / ATCC 96160 / CBS 514.97 / LARS 414 / MAFF 240422</strain>
    </source>
</reference>
<dbReference type="Proteomes" id="UP000014480">
    <property type="component" value="Unassembled WGS sequence"/>
</dbReference>
<gene>
    <name evidence="1" type="ORF">Cob_v012525</name>
</gene>
<dbReference type="AlphaFoldDB" id="A0A484FAV2"/>
<organism evidence="1 2">
    <name type="scientific">Colletotrichum orbiculare (strain 104-T / ATCC 96160 / CBS 514.97 / LARS 414 / MAFF 240422)</name>
    <name type="common">Cucumber anthracnose fungus</name>
    <name type="synonym">Colletotrichum lagenarium</name>
    <dbReference type="NCBI Taxonomy" id="1213857"/>
    <lineage>
        <taxon>Eukaryota</taxon>
        <taxon>Fungi</taxon>
        <taxon>Dikarya</taxon>
        <taxon>Ascomycota</taxon>
        <taxon>Pezizomycotina</taxon>
        <taxon>Sordariomycetes</taxon>
        <taxon>Hypocreomycetidae</taxon>
        <taxon>Glomerellales</taxon>
        <taxon>Glomerellaceae</taxon>
        <taxon>Colletotrichum</taxon>
        <taxon>Colletotrichum orbiculare species complex</taxon>
    </lineage>
</organism>
<dbReference type="EMBL" id="AMCV02000049">
    <property type="protein sequence ID" value="TDZ14645.1"/>
    <property type="molecule type" value="Genomic_DNA"/>
</dbReference>
<comment type="caution">
    <text evidence="1">The sequence shown here is derived from an EMBL/GenBank/DDBJ whole genome shotgun (WGS) entry which is preliminary data.</text>
</comment>
<evidence type="ECO:0000313" key="2">
    <source>
        <dbReference type="Proteomes" id="UP000014480"/>
    </source>
</evidence>
<dbReference type="OrthoDB" id="4845626at2759"/>
<protein>
    <submittedName>
        <fullName evidence="1">Uncharacterized protein</fullName>
    </submittedName>
</protein>
<keyword evidence="2" id="KW-1185">Reference proteome</keyword>
<name>A0A484FAV2_COLOR</name>
<proteinExistence type="predicted"/>
<reference evidence="2" key="2">
    <citation type="journal article" date="2019" name="Mol. Plant Microbe Interact.">
        <title>Genome sequence resources for four phytopathogenic fungi from the Colletotrichum orbiculare species complex.</title>
        <authorList>
            <person name="Gan P."/>
            <person name="Tsushima A."/>
            <person name="Narusaka M."/>
            <person name="Narusaka Y."/>
            <person name="Takano Y."/>
            <person name="Kubo Y."/>
            <person name="Shirasu K."/>
        </authorList>
    </citation>
    <scope>GENOME REANNOTATION</scope>
    <source>
        <strain evidence="2">104-T / ATCC 96160 / CBS 514.97 / LARS 414 / MAFF 240422</strain>
    </source>
</reference>